<dbReference type="PROSITE" id="PS51257">
    <property type="entry name" value="PROKAR_LIPOPROTEIN"/>
    <property type="match status" value="1"/>
</dbReference>
<accession>A0A4Y4DSD9</accession>
<evidence type="ECO:0008006" key="5">
    <source>
        <dbReference type="Google" id="ProtNLM"/>
    </source>
</evidence>
<dbReference type="OrthoDB" id="4948168at2"/>
<feature type="signal peptide" evidence="2">
    <location>
        <begin position="1"/>
        <end position="24"/>
    </location>
</feature>
<keyword evidence="2" id="KW-0732">Signal</keyword>
<dbReference type="AlphaFoldDB" id="A0A4Y4DSD9"/>
<gene>
    <name evidence="3" type="ORF">AUR04nite_20570</name>
</gene>
<name>A0A4Y4DSD9_GLUUR</name>
<organism evidence="3 4">
    <name type="scientific">Glutamicibacter uratoxydans</name>
    <name type="common">Arthrobacter uratoxydans</name>
    <dbReference type="NCBI Taxonomy" id="43667"/>
    <lineage>
        <taxon>Bacteria</taxon>
        <taxon>Bacillati</taxon>
        <taxon>Actinomycetota</taxon>
        <taxon>Actinomycetes</taxon>
        <taxon>Micrococcales</taxon>
        <taxon>Micrococcaceae</taxon>
        <taxon>Glutamicibacter</taxon>
    </lineage>
</organism>
<feature type="region of interest" description="Disordered" evidence="1">
    <location>
        <begin position="25"/>
        <end position="47"/>
    </location>
</feature>
<dbReference type="EMBL" id="BJNY01000011">
    <property type="protein sequence ID" value="GED06525.1"/>
    <property type="molecule type" value="Genomic_DNA"/>
</dbReference>
<comment type="caution">
    <text evidence="3">The sequence shown here is derived from an EMBL/GenBank/DDBJ whole genome shotgun (WGS) entry which is preliminary data.</text>
</comment>
<dbReference type="Proteomes" id="UP000316612">
    <property type="component" value="Unassembled WGS sequence"/>
</dbReference>
<protein>
    <recommendedName>
        <fullName evidence="5">Lipoprotein</fullName>
    </recommendedName>
</protein>
<proteinExistence type="predicted"/>
<evidence type="ECO:0000256" key="1">
    <source>
        <dbReference type="SAM" id="MobiDB-lite"/>
    </source>
</evidence>
<evidence type="ECO:0000313" key="3">
    <source>
        <dbReference type="EMBL" id="GED06525.1"/>
    </source>
</evidence>
<keyword evidence="4" id="KW-1185">Reference proteome</keyword>
<sequence>MSKKRGLLAIPMALALLMTGCSSADQGEAPAPGGASAQTEPKQGNLSAEQVETVVKDLLGEDPSVMIVGNDTMQQQLQMAKDVKSAGGIKPEKCAQQMEKYSVTDLTGSISATGTVTDEKLGKVIQVFSITDDDTLQKISQALTLDNIDGCKDITVEQGGETLNASRQILPLDVKADQALTMSTQLDAGADQKLSSTVVQALKGRNFVIVTFQTGMAEPAELSAQAVELANKAFAQIDAAK</sequence>
<evidence type="ECO:0000313" key="4">
    <source>
        <dbReference type="Proteomes" id="UP000316612"/>
    </source>
</evidence>
<reference evidence="3 4" key="1">
    <citation type="submission" date="2019-06" db="EMBL/GenBank/DDBJ databases">
        <title>Whole genome shotgun sequence of Glutamicibacter uratoxydans NBRC 15515.</title>
        <authorList>
            <person name="Hosoyama A."/>
            <person name="Uohara A."/>
            <person name="Ohji S."/>
            <person name="Ichikawa N."/>
        </authorList>
    </citation>
    <scope>NUCLEOTIDE SEQUENCE [LARGE SCALE GENOMIC DNA]</scope>
    <source>
        <strain evidence="3 4">NBRC 15515</strain>
    </source>
</reference>
<feature type="chain" id="PRO_5021350469" description="Lipoprotein" evidence="2">
    <location>
        <begin position="25"/>
        <end position="241"/>
    </location>
</feature>
<feature type="compositionally biased region" description="Polar residues" evidence="1">
    <location>
        <begin position="36"/>
        <end position="47"/>
    </location>
</feature>
<evidence type="ECO:0000256" key="2">
    <source>
        <dbReference type="SAM" id="SignalP"/>
    </source>
</evidence>